<accession>A0A9E7LFY9</accession>
<evidence type="ECO:0000259" key="2">
    <source>
        <dbReference type="SMART" id="SM00499"/>
    </source>
</evidence>
<feature type="chain" id="PRO_5038738519" description="Bifunctional inhibitor/plant lipid transfer protein/seed storage helical domain-containing protein" evidence="1">
    <location>
        <begin position="21"/>
        <end position="233"/>
    </location>
</feature>
<evidence type="ECO:0000313" key="3">
    <source>
        <dbReference type="EMBL" id="URE49550.1"/>
    </source>
</evidence>
<keyword evidence="4" id="KW-1185">Reference proteome</keyword>
<evidence type="ECO:0000313" key="4">
    <source>
        <dbReference type="Proteomes" id="UP001055439"/>
    </source>
</evidence>
<dbReference type="SUPFAM" id="SSF47699">
    <property type="entry name" value="Bifunctional inhibitor/lipid-transfer protein/seed storage 2S albumin"/>
    <property type="match status" value="1"/>
</dbReference>
<keyword evidence="1" id="KW-0732">Signal</keyword>
<organism evidence="3 4">
    <name type="scientific">Musa troglodytarum</name>
    <name type="common">fe'i banana</name>
    <dbReference type="NCBI Taxonomy" id="320322"/>
    <lineage>
        <taxon>Eukaryota</taxon>
        <taxon>Viridiplantae</taxon>
        <taxon>Streptophyta</taxon>
        <taxon>Embryophyta</taxon>
        <taxon>Tracheophyta</taxon>
        <taxon>Spermatophyta</taxon>
        <taxon>Magnoliopsida</taxon>
        <taxon>Liliopsida</taxon>
        <taxon>Zingiberales</taxon>
        <taxon>Musaceae</taxon>
        <taxon>Musa</taxon>
    </lineage>
</organism>
<evidence type="ECO:0000256" key="1">
    <source>
        <dbReference type="SAM" id="SignalP"/>
    </source>
</evidence>
<feature type="domain" description="Bifunctional inhibitor/plant lipid transfer protein/seed storage helical" evidence="2">
    <location>
        <begin position="43"/>
        <end position="107"/>
    </location>
</feature>
<dbReference type="AlphaFoldDB" id="A0A9E7LFY9"/>
<protein>
    <recommendedName>
        <fullName evidence="2">Bifunctional inhibitor/plant lipid transfer protein/seed storage helical domain-containing protein</fullName>
    </recommendedName>
</protein>
<dbReference type="InterPro" id="IPR016140">
    <property type="entry name" value="Bifunc_inhib/LTP/seed_store"/>
</dbReference>
<dbReference type="Proteomes" id="UP001055439">
    <property type="component" value="Chromosome 9"/>
</dbReference>
<sequence>MAKLLCFMAAVAICFSLASATADAPRPSSSLDCTDAGSHIELCRPYLENGSHVLEPSEKCCDVVSGIHHLASDCLCEVLKASVLGAPLNATRASRLPTFCHLPPAHCSGMCAVLPSFLFPCNPNDLFEKCSNVETISGTINVTTAISGSSHSYTSNSASQFTSEDTTRTPCNTTTFCIAVNSATGSNRYAAAKHSSDSNRYATAEPSPDSSCCATAAVSNYHASANSCCYAAA</sequence>
<reference evidence="3" key="1">
    <citation type="submission" date="2022-05" db="EMBL/GenBank/DDBJ databases">
        <title>The Musa troglodytarum L. genome provides insights into the mechanism of non-climacteric behaviour and enrichment of carotenoids.</title>
        <authorList>
            <person name="Wang J."/>
        </authorList>
    </citation>
    <scope>NUCLEOTIDE SEQUENCE</scope>
    <source>
        <tissue evidence="3">Leaf</tissue>
    </source>
</reference>
<dbReference type="SMART" id="SM00499">
    <property type="entry name" value="AAI"/>
    <property type="match status" value="1"/>
</dbReference>
<gene>
    <name evidence="3" type="ORF">MUK42_25094</name>
</gene>
<feature type="signal peptide" evidence="1">
    <location>
        <begin position="1"/>
        <end position="20"/>
    </location>
</feature>
<dbReference type="Pfam" id="PF14368">
    <property type="entry name" value="LTP_2"/>
    <property type="match status" value="1"/>
</dbReference>
<dbReference type="Gene3D" id="1.10.110.10">
    <property type="entry name" value="Plant lipid-transfer and hydrophobic proteins"/>
    <property type="match status" value="1"/>
</dbReference>
<dbReference type="InterPro" id="IPR036312">
    <property type="entry name" value="Bifun_inhib/LTP/seed_sf"/>
</dbReference>
<dbReference type="EMBL" id="CP097511">
    <property type="protein sequence ID" value="URE49550.1"/>
    <property type="molecule type" value="Genomic_DNA"/>
</dbReference>
<dbReference type="OrthoDB" id="10551737at2759"/>
<proteinExistence type="predicted"/>
<name>A0A9E7LFY9_9LILI</name>